<dbReference type="EMBL" id="PKIZ01000003">
    <property type="protein sequence ID" value="PKZ42477.1"/>
    <property type="molecule type" value="Genomic_DNA"/>
</dbReference>
<feature type="transmembrane region" description="Helical" evidence="7">
    <location>
        <begin position="405"/>
        <end position="425"/>
    </location>
</feature>
<evidence type="ECO:0000256" key="2">
    <source>
        <dbReference type="ARBA" id="ARBA00022475"/>
    </source>
</evidence>
<evidence type="ECO:0000256" key="7">
    <source>
        <dbReference type="SAM" id="Phobius"/>
    </source>
</evidence>
<gene>
    <name evidence="9" type="ORF">CYJ76_02695</name>
</gene>
<dbReference type="InterPro" id="IPR032694">
    <property type="entry name" value="CopC/D"/>
</dbReference>
<evidence type="ECO:0000313" key="10">
    <source>
        <dbReference type="Proteomes" id="UP000234206"/>
    </source>
</evidence>
<dbReference type="OrthoDB" id="5241646at2"/>
<evidence type="ECO:0000256" key="6">
    <source>
        <dbReference type="SAM" id="MobiDB-lite"/>
    </source>
</evidence>
<evidence type="ECO:0000256" key="3">
    <source>
        <dbReference type="ARBA" id="ARBA00022692"/>
    </source>
</evidence>
<keyword evidence="5 7" id="KW-0472">Membrane</keyword>
<feature type="transmembrane region" description="Helical" evidence="7">
    <location>
        <begin position="339"/>
        <end position="362"/>
    </location>
</feature>
<feature type="transmembrane region" description="Helical" evidence="7">
    <location>
        <begin position="584"/>
        <end position="612"/>
    </location>
</feature>
<comment type="caution">
    <text evidence="9">The sequence shown here is derived from an EMBL/GenBank/DDBJ whole genome shotgun (WGS) entry which is preliminary data.</text>
</comment>
<keyword evidence="10" id="KW-1185">Reference proteome</keyword>
<protein>
    <submittedName>
        <fullName evidence="9">Cytochrome C oxidase assembly protein</fullName>
    </submittedName>
</protein>
<feature type="transmembrane region" description="Helical" evidence="7">
    <location>
        <begin position="218"/>
        <end position="241"/>
    </location>
</feature>
<feature type="transmembrane region" description="Helical" evidence="7">
    <location>
        <begin position="32"/>
        <end position="54"/>
    </location>
</feature>
<evidence type="ECO:0000256" key="4">
    <source>
        <dbReference type="ARBA" id="ARBA00022989"/>
    </source>
</evidence>
<feature type="transmembrane region" description="Helical" evidence="7">
    <location>
        <begin position="467"/>
        <end position="490"/>
    </location>
</feature>
<dbReference type="Proteomes" id="UP000234206">
    <property type="component" value="Unassembled WGS sequence"/>
</dbReference>
<organism evidence="9 10">
    <name type="scientific">Kytococcus schroeteri</name>
    <dbReference type="NCBI Taxonomy" id="138300"/>
    <lineage>
        <taxon>Bacteria</taxon>
        <taxon>Bacillati</taxon>
        <taxon>Actinomycetota</taxon>
        <taxon>Actinomycetes</taxon>
        <taxon>Micrococcales</taxon>
        <taxon>Kytococcaceae</taxon>
        <taxon>Kytococcus</taxon>
    </lineage>
</organism>
<feature type="domain" description="Copper resistance protein D" evidence="8">
    <location>
        <begin position="249"/>
        <end position="360"/>
    </location>
</feature>
<feature type="transmembrane region" description="Helical" evidence="7">
    <location>
        <begin position="187"/>
        <end position="206"/>
    </location>
</feature>
<evidence type="ECO:0000259" key="8">
    <source>
        <dbReference type="Pfam" id="PF05425"/>
    </source>
</evidence>
<comment type="subcellular location">
    <subcellularLocation>
        <location evidence="1">Cell membrane</location>
        <topology evidence="1">Multi-pass membrane protein</topology>
    </subcellularLocation>
</comment>
<feature type="region of interest" description="Disordered" evidence="6">
    <location>
        <begin position="1"/>
        <end position="25"/>
    </location>
</feature>
<feature type="transmembrane region" description="Helical" evidence="7">
    <location>
        <begin position="437"/>
        <end position="455"/>
    </location>
</feature>
<evidence type="ECO:0000256" key="5">
    <source>
        <dbReference type="ARBA" id="ARBA00023136"/>
    </source>
</evidence>
<reference evidence="9 10" key="1">
    <citation type="submission" date="2017-12" db="EMBL/GenBank/DDBJ databases">
        <title>Phylogenetic diversity of female urinary microbiome.</title>
        <authorList>
            <person name="Thomas-White K."/>
            <person name="Wolfe A.J."/>
        </authorList>
    </citation>
    <scope>NUCLEOTIDE SEQUENCE [LARGE SCALE GENOMIC DNA]</scope>
    <source>
        <strain evidence="9 10">UMB1298</strain>
    </source>
</reference>
<feature type="transmembrane region" description="Helical" evidence="7">
    <location>
        <begin position="253"/>
        <end position="274"/>
    </location>
</feature>
<evidence type="ECO:0000256" key="1">
    <source>
        <dbReference type="ARBA" id="ARBA00004651"/>
    </source>
</evidence>
<dbReference type="RefSeq" id="WP_101849180.1">
    <property type="nucleotide sequence ID" value="NZ_PKIZ01000003.1"/>
</dbReference>
<accession>A0A2I1PCW9</accession>
<name>A0A2I1PCW9_9MICO</name>
<keyword evidence="4 7" id="KW-1133">Transmembrane helix</keyword>
<evidence type="ECO:0000313" key="9">
    <source>
        <dbReference type="EMBL" id="PKZ42477.1"/>
    </source>
</evidence>
<dbReference type="AlphaFoldDB" id="A0A2I1PCW9"/>
<feature type="transmembrane region" description="Helical" evidence="7">
    <location>
        <begin position="152"/>
        <end position="175"/>
    </location>
</feature>
<feature type="transmembrane region" description="Helical" evidence="7">
    <location>
        <begin position="74"/>
        <end position="96"/>
    </location>
</feature>
<dbReference type="GO" id="GO:0006825">
    <property type="term" value="P:copper ion transport"/>
    <property type="evidence" value="ECO:0007669"/>
    <property type="project" value="InterPro"/>
</dbReference>
<proteinExistence type="predicted"/>
<dbReference type="Pfam" id="PF05425">
    <property type="entry name" value="CopD"/>
    <property type="match status" value="1"/>
</dbReference>
<dbReference type="PANTHER" id="PTHR34820:SF4">
    <property type="entry name" value="INNER MEMBRANE PROTEIN YEBZ"/>
    <property type="match status" value="1"/>
</dbReference>
<sequence length="696" mass="74922">MSESQQSPPRPTASPENPAPAVQESARQRAPWAALGAIALLMAVTAVGASWLSGATRQLLLVDAGAFVRWALPVVRALVMTGMVTTVGALGVAAFVVPERRSTHRLALLGRVALVGSLLWGLASWVLAVLTFSEVLGTPIGAEGFWQQYFAFWWDLGLLVQFQLTGILALVVAALCAWSTGRSGLHWAFWLAIGATLPLAFTGHSGGSLDHDAAVNGYGGHLIGVAVWVGGLLGLALLWSGLGQDRAVAVRRYSVVALCAFVVTGLSGVLNASLRVGWGDLLTTAYGQLLLAKVGLLVVLGVFGAVMRRQVVARLEQAERGAGATEVGEGPAAERAGGLFARLATLELLVMAVAAGLGSALARTPTPVPELTGEAIGDPAVALTGYPRPPALTASSWFTAWQVEWLFTTIGVVAIALYTWGWLRLRRRGDAWPWYRLPLWVFGWLLFLYVVNGAPTVYGRVMFSMHMVMHMTLMMAIPFFLVPAAPVTLAMRTLPARKDRTIGPREWLLGIVHSRYAQFIGHPVVAALLFFVSLVVFYWSPALEIALTTHGGHVAMVAHFLLVGYLFVWTLAGPDPGGVKWPAPLRLVVMLATLAGHAFFGVAMMMGTYLLAPDFFQTIDLPYVKDLVADQQLGGGIAWGIGELPVVVLAIMVGLEWSNSDERESRRYDRKAARDEDAELRAYNEQLSRMGRNPRP</sequence>
<feature type="transmembrane region" description="Helical" evidence="7">
    <location>
        <begin position="551"/>
        <end position="572"/>
    </location>
</feature>
<dbReference type="GO" id="GO:0005886">
    <property type="term" value="C:plasma membrane"/>
    <property type="evidence" value="ECO:0007669"/>
    <property type="project" value="UniProtKB-SubCell"/>
</dbReference>
<feature type="transmembrane region" description="Helical" evidence="7">
    <location>
        <begin position="632"/>
        <end position="657"/>
    </location>
</feature>
<dbReference type="PANTHER" id="PTHR34820">
    <property type="entry name" value="INNER MEMBRANE PROTEIN YEBZ"/>
    <property type="match status" value="1"/>
</dbReference>
<dbReference type="InterPro" id="IPR008457">
    <property type="entry name" value="Cu-R_CopD_dom"/>
</dbReference>
<keyword evidence="2" id="KW-1003">Cell membrane</keyword>
<feature type="transmembrane region" description="Helical" evidence="7">
    <location>
        <begin position="519"/>
        <end position="539"/>
    </location>
</feature>
<keyword evidence="3 7" id="KW-0812">Transmembrane</keyword>
<feature type="transmembrane region" description="Helical" evidence="7">
    <location>
        <begin position="286"/>
        <end position="307"/>
    </location>
</feature>
<feature type="transmembrane region" description="Helical" evidence="7">
    <location>
        <begin position="108"/>
        <end position="132"/>
    </location>
</feature>
<dbReference type="Pfam" id="PF09678">
    <property type="entry name" value="Caa3_CtaG"/>
    <property type="match status" value="1"/>
</dbReference>
<dbReference type="InterPro" id="IPR019108">
    <property type="entry name" value="Caa3_assmbl_CtaG-rel"/>
</dbReference>